<dbReference type="Proteomes" id="UP000024404">
    <property type="component" value="Unassembled WGS sequence"/>
</dbReference>
<accession>A0A8R1XSN2</accession>
<evidence type="ECO:0000313" key="3">
    <source>
        <dbReference type="Proteomes" id="UP000024404"/>
    </source>
</evidence>
<dbReference type="AlphaFoldDB" id="A0A8R1XSN2"/>
<feature type="chain" id="PRO_5035738452" evidence="1">
    <location>
        <begin position="24"/>
        <end position="809"/>
    </location>
</feature>
<name>A0A8R1XSN2_ONCVO</name>
<sequence>MSHLLQVIVIACFLFIHIRVLESDLCFHGESREEVGLSYCSLNTELPGSDEEVFKVAFFKGSDDYQTKIMDDYCASEEKEQYGVLNYPAVRHFLFMYFHLSSLRVDNLVLKKERTVMSSQFFICCSTCKLLREENNLRKKLLLLVLKILFMTKGICVRVNKQFGFCEKYRNFIPENWFSCPGLYSNQIISYPFYAACMYHLDSYSTTNTYAGFAIYAFLDQSKREKASSFAPSLRNLSAEDDVDEQNNVCYAKILLQIFGAYDMICNPYRYGSKDDQISSKNEFIPDGHCVIRYKNLDYEVHCCCYWRFRHKCTIPLDGTMHLCANVTQDAVNGAQQVFNTSLQTLPVGSSCFASFQLGVTDNEAVHLISTSYGVPTETDKDTYRCHQYVSTSRSTRCSATESCLKMCPLMTPFSFNASQTFTVVCCCDNRKDSMCNIKTDFGQNVLIDKKNYELTKCAHRHILQHIFSSDIYSDHCIVFYDFSLMMPLNLIYGYNMEFERSVEEIYSSKEELIVADIFEYNLENTWTKCCTEVNASKSQIDRITKSAKAWTVAVLKCDGKKEPRCDANLYGKLCYLKDFIEQEITRGRSLETTWCYEETHGRGLGYTNKRDFMLEDKKLPSGKICSHRLKTKIRYSNDTMFAYCFTMAQNTGEISTVCCCSSIVDKPCNYIGEKYHVEKTKTRGHCMLLDGRRDLCLLTSEEKVVCYYLADMKNRKVEGGCAVSLMRKSERHKLASICLLKGLYNLAEPVEYLYVAEAIKVFCCSGRDDCKGSVLEMKRFKKFFETEHSNMIKTLKEEDFAFISSRSE</sequence>
<evidence type="ECO:0000256" key="1">
    <source>
        <dbReference type="SAM" id="SignalP"/>
    </source>
</evidence>
<keyword evidence="3" id="KW-1185">Reference proteome</keyword>
<reference evidence="2" key="2">
    <citation type="submission" date="2022-06" db="UniProtKB">
        <authorList>
            <consortium name="EnsemblMetazoa"/>
        </authorList>
    </citation>
    <scope>IDENTIFICATION</scope>
</reference>
<keyword evidence="1" id="KW-0732">Signal</keyword>
<dbReference type="OMA" id="CYYLADM"/>
<organism evidence="2 3">
    <name type="scientific">Onchocerca volvulus</name>
    <dbReference type="NCBI Taxonomy" id="6282"/>
    <lineage>
        <taxon>Eukaryota</taxon>
        <taxon>Metazoa</taxon>
        <taxon>Ecdysozoa</taxon>
        <taxon>Nematoda</taxon>
        <taxon>Chromadorea</taxon>
        <taxon>Rhabditida</taxon>
        <taxon>Spirurina</taxon>
        <taxon>Spiruromorpha</taxon>
        <taxon>Filarioidea</taxon>
        <taxon>Onchocercidae</taxon>
        <taxon>Onchocerca</taxon>
    </lineage>
</organism>
<feature type="signal peptide" evidence="1">
    <location>
        <begin position="1"/>
        <end position="23"/>
    </location>
</feature>
<protein>
    <submittedName>
        <fullName evidence="2">Uncharacterized protein</fullName>
    </submittedName>
</protein>
<evidence type="ECO:0000313" key="2">
    <source>
        <dbReference type="EnsemblMetazoa" id="OVOC2791.1"/>
    </source>
</evidence>
<reference evidence="3" key="1">
    <citation type="submission" date="2013-10" db="EMBL/GenBank/DDBJ databases">
        <title>Genome sequencing of Onchocerca volvulus.</title>
        <authorList>
            <person name="Cotton J."/>
            <person name="Tsai J."/>
            <person name="Stanley E."/>
            <person name="Tracey A."/>
            <person name="Holroyd N."/>
            <person name="Lustigman S."/>
            <person name="Berriman M."/>
        </authorList>
    </citation>
    <scope>NUCLEOTIDE SEQUENCE</scope>
</reference>
<dbReference type="EnsemblMetazoa" id="OVOC2791.1">
    <property type="protein sequence ID" value="OVOC2791.1"/>
    <property type="gene ID" value="WBGene00239600"/>
</dbReference>
<dbReference type="EMBL" id="CMVM020000076">
    <property type="status" value="NOT_ANNOTATED_CDS"/>
    <property type="molecule type" value="Genomic_DNA"/>
</dbReference>
<proteinExistence type="predicted"/>